<reference evidence="3" key="1">
    <citation type="submission" date="2019-03" db="EMBL/GenBank/DDBJ databases">
        <title>Single cell metagenomics reveals metabolic interactions within the superorganism composed of flagellate Streblomastix strix and complex community of Bacteroidetes bacteria on its surface.</title>
        <authorList>
            <person name="Treitli S.C."/>
            <person name="Kolisko M."/>
            <person name="Husnik F."/>
            <person name="Keeling P."/>
            <person name="Hampl V."/>
        </authorList>
    </citation>
    <scope>NUCLEOTIDE SEQUENCE</scope>
    <source>
        <strain evidence="3">STM</strain>
    </source>
</reference>
<proteinExistence type="predicted"/>
<name>A0A5J4P4W6_9ZZZZ</name>
<evidence type="ECO:0000313" key="3">
    <source>
        <dbReference type="EMBL" id="KAA6304396.1"/>
    </source>
</evidence>
<protein>
    <submittedName>
        <fullName evidence="3">DNA translocase SpoIIIE</fullName>
    </submittedName>
</protein>
<feature type="compositionally biased region" description="Basic and acidic residues" evidence="1">
    <location>
        <begin position="118"/>
        <end position="130"/>
    </location>
</feature>
<dbReference type="EMBL" id="SNRY01011548">
    <property type="protein sequence ID" value="KAA6304396.1"/>
    <property type="molecule type" value="Genomic_DNA"/>
</dbReference>
<gene>
    <name evidence="3" type="ORF">EZS27_043956</name>
</gene>
<feature type="region of interest" description="Disordered" evidence="1">
    <location>
        <begin position="149"/>
        <end position="175"/>
    </location>
</feature>
<feature type="non-terminal residue" evidence="3">
    <location>
        <position position="1"/>
    </location>
</feature>
<accession>A0A5J4P4W6</accession>
<feature type="transmembrane region" description="Helical" evidence="2">
    <location>
        <begin position="61"/>
        <end position="86"/>
    </location>
</feature>
<keyword evidence="2" id="KW-0812">Transmembrane</keyword>
<organism evidence="3">
    <name type="scientific">termite gut metagenome</name>
    <dbReference type="NCBI Taxonomy" id="433724"/>
    <lineage>
        <taxon>unclassified sequences</taxon>
        <taxon>metagenomes</taxon>
        <taxon>organismal metagenomes</taxon>
    </lineage>
</organism>
<keyword evidence="2" id="KW-1133">Transmembrane helix</keyword>
<comment type="caution">
    <text evidence="3">The sequence shown here is derived from an EMBL/GenBank/DDBJ whole genome shotgun (WGS) entry which is preliminary data.</text>
</comment>
<feature type="transmembrane region" description="Helical" evidence="2">
    <location>
        <begin position="7"/>
        <end position="31"/>
    </location>
</feature>
<evidence type="ECO:0000256" key="2">
    <source>
        <dbReference type="SAM" id="Phobius"/>
    </source>
</evidence>
<keyword evidence="2" id="KW-0472">Membrane</keyword>
<feature type="non-terminal residue" evidence="3">
    <location>
        <position position="175"/>
    </location>
</feature>
<sequence>YVFRIWKWLFCCMFLLIWFSVCFSFAFTGFYKDSFVYWGGMHRYNANTWLVSQVGSPGTGLILLATGLCFLIYVSSKTIVWIHKFFGMRHIRRREKIIAKYKNTSAGLSPIEEAQTDTGEKETHTSKEVNNENVEEVDMTFEATESDDVPFSASQPYAGKTDAPLGVEISENSDG</sequence>
<evidence type="ECO:0000256" key="1">
    <source>
        <dbReference type="SAM" id="MobiDB-lite"/>
    </source>
</evidence>
<dbReference type="AlphaFoldDB" id="A0A5J4P4W6"/>
<feature type="region of interest" description="Disordered" evidence="1">
    <location>
        <begin position="110"/>
        <end position="135"/>
    </location>
</feature>